<dbReference type="InterPro" id="IPR036895">
    <property type="entry name" value="Uracil-DNA_glycosylase-like_sf"/>
</dbReference>
<dbReference type="Gene3D" id="3.40.470.10">
    <property type="entry name" value="Uracil-DNA glycosylase-like domain"/>
    <property type="match status" value="1"/>
</dbReference>
<dbReference type="InterPro" id="IPR026353">
    <property type="entry name" value="Hypoxan-DNA_Glyclase"/>
</dbReference>
<protein>
    <submittedName>
        <fullName evidence="2">TDG/mug DNA glycosylase family protein</fullName>
        <ecNumber evidence="2">3.2.2.-</ecNumber>
    </submittedName>
</protein>
<evidence type="ECO:0000259" key="1">
    <source>
        <dbReference type="Pfam" id="PF03167"/>
    </source>
</evidence>
<dbReference type="EC" id="3.2.2.-" evidence="2"/>
<dbReference type="EMBL" id="JACHGJ010000014">
    <property type="protein sequence ID" value="MBB6482579.1"/>
    <property type="molecule type" value="Genomic_DNA"/>
</dbReference>
<dbReference type="SUPFAM" id="SSF52141">
    <property type="entry name" value="Uracil-DNA glycosylase-like"/>
    <property type="match status" value="1"/>
</dbReference>
<accession>A0A841RIL8</accession>
<dbReference type="NCBIfam" id="TIGR04274">
    <property type="entry name" value="hypoxanDNAglyco"/>
    <property type="match status" value="1"/>
</dbReference>
<evidence type="ECO:0000313" key="2">
    <source>
        <dbReference type="EMBL" id="MBB6482579.1"/>
    </source>
</evidence>
<dbReference type="CDD" id="cd10032">
    <property type="entry name" value="UDG-F6_HDG"/>
    <property type="match status" value="1"/>
</dbReference>
<feature type="domain" description="Uracil-DNA glycosylase-like" evidence="1">
    <location>
        <begin position="12"/>
        <end position="157"/>
    </location>
</feature>
<name>A0A841RIL8_9SPIO</name>
<dbReference type="Proteomes" id="UP000587760">
    <property type="component" value="Unassembled WGS sequence"/>
</dbReference>
<comment type="caution">
    <text evidence="2">The sequence shown here is derived from an EMBL/GenBank/DDBJ whole genome shotgun (WGS) entry which is preliminary data.</text>
</comment>
<dbReference type="GO" id="GO:0016798">
    <property type="term" value="F:hydrolase activity, acting on glycosyl bonds"/>
    <property type="evidence" value="ECO:0007669"/>
    <property type="project" value="UniProtKB-KW"/>
</dbReference>
<keyword evidence="3" id="KW-1185">Reference proteome</keyword>
<keyword evidence="2" id="KW-0326">Glycosidase</keyword>
<organism evidence="2 3">
    <name type="scientific">Spirochaeta isovalerica</name>
    <dbReference type="NCBI Taxonomy" id="150"/>
    <lineage>
        <taxon>Bacteria</taxon>
        <taxon>Pseudomonadati</taxon>
        <taxon>Spirochaetota</taxon>
        <taxon>Spirochaetia</taxon>
        <taxon>Spirochaetales</taxon>
        <taxon>Spirochaetaceae</taxon>
        <taxon>Spirochaeta</taxon>
    </lineage>
</organism>
<evidence type="ECO:0000313" key="3">
    <source>
        <dbReference type="Proteomes" id="UP000587760"/>
    </source>
</evidence>
<reference evidence="2 3" key="1">
    <citation type="submission" date="2020-08" db="EMBL/GenBank/DDBJ databases">
        <title>Genomic Encyclopedia of Type Strains, Phase IV (KMG-IV): sequencing the most valuable type-strain genomes for metagenomic binning, comparative biology and taxonomic classification.</title>
        <authorList>
            <person name="Goeker M."/>
        </authorList>
    </citation>
    <scope>NUCLEOTIDE SEQUENCE [LARGE SCALE GENOMIC DNA]</scope>
    <source>
        <strain evidence="2 3">DSM 2461</strain>
    </source>
</reference>
<proteinExistence type="predicted"/>
<sequence>MSEVLQSFAPVVSQNSQILILGSMPGAESLRMQQYYAHRRNQFWKILFDLFEEDYVESYSERINFLTDHRVAVWDVFKYCERKGSLDQNIRNEILNDFPSFLSLYEGIVKIYCNGRKSYESFRRNYPELAEKYLCEALPSTSPAYVMKYGEKLEKWAVLKEYLS</sequence>
<dbReference type="Pfam" id="PF03167">
    <property type="entry name" value="UDG"/>
    <property type="match status" value="1"/>
</dbReference>
<dbReference type="AlphaFoldDB" id="A0A841RIL8"/>
<keyword evidence="2" id="KW-0378">Hydrolase</keyword>
<gene>
    <name evidence="2" type="ORF">HNR50_004280</name>
</gene>
<dbReference type="InterPro" id="IPR005122">
    <property type="entry name" value="Uracil-DNA_glycosylase-like"/>
</dbReference>
<dbReference type="RefSeq" id="WP_184748817.1">
    <property type="nucleotide sequence ID" value="NZ_JACHGJ010000014.1"/>
</dbReference>